<evidence type="ECO:0000259" key="7">
    <source>
        <dbReference type="PROSITE" id="PS51999"/>
    </source>
</evidence>
<proteinExistence type="predicted"/>
<evidence type="ECO:0000256" key="1">
    <source>
        <dbReference type="ARBA" id="ARBA00022723"/>
    </source>
</evidence>
<keyword evidence="5" id="KW-0175">Coiled coil</keyword>
<evidence type="ECO:0000256" key="5">
    <source>
        <dbReference type="SAM" id="Coils"/>
    </source>
</evidence>
<keyword evidence="6" id="KW-0472">Membrane</keyword>
<keyword evidence="9" id="KW-1185">Reference proteome</keyword>
<evidence type="ECO:0000256" key="2">
    <source>
        <dbReference type="ARBA" id="ARBA00022771"/>
    </source>
</evidence>
<organism evidence="8 9">
    <name type="scientific">Rhododendron griersonianum</name>
    <dbReference type="NCBI Taxonomy" id="479676"/>
    <lineage>
        <taxon>Eukaryota</taxon>
        <taxon>Viridiplantae</taxon>
        <taxon>Streptophyta</taxon>
        <taxon>Embryophyta</taxon>
        <taxon>Tracheophyta</taxon>
        <taxon>Spermatophyta</taxon>
        <taxon>Magnoliopsida</taxon>
        <taxon>eudicotyledons</taxon>
        <taxon>Gunneridae</taxon>
        <taxon>Pentapetalae</taxon>
        <taxon>asterids</taxon>
        <taxon>Ericales</taxon>
        <taxon>Ericaceae</taxon>
        <taxon>Ericoideae</taxon>
        <taxon>Rhodoreae</taxon>
        <taxon>Rhododendron</taxon>
    </lineage>
</organism>
<dbReference type="AlphaFoldDB" id="A0AAV6LMQ5"/>
<accession>A0AAV6LMQ5</accession>
<evidence type="ECO:0000313" key="8">
    <source>
        <dbReference type="EMBL" id="KAG5565664.1"/>
    </source>
</evidence>
<dbReference type="InterPro" id="IPR010666">
    <property type="entry name" value="Znf_GRF"/>
</dbReference>
<keyword evidence="3" id="KW-0862">Zinc</keyword>
<comment type="caution">
    <text evidence="8">The sequence shown here is derived from an EMBL/GenBank/DDBJ whole genome shotgun (WGS) entry which is preliminary data.</text>
</comment>
<feature type="transmembrane region" description="Helical" evidence="6">
    <location>
        <begin position="114"/>
        <end position="136"/>
    </location>
</feature>
<protein>
    <recommendedName>
        <fullName evidence="7">GRF-type domain-containing protein</fullName>
    </recommendedName>
</protein>
<dbReference type="EMBL" id="JACTNZ010000001">
    <property type="protein sequence ID" value="KAG5565664.1"/>
    <property type="molecule type" value="Genomic_DNA"/>
</dbReference>
<dbReference type="PROSITE" id="PS51999">
    <property type="entry name" value="ZF_GRF"/>
    <property type="match status" value="1"/>
</dbReference>
<keyword evidence="2 4" id="KW-0863">Zinc-finger</keyword>
<feature type="coiled-coil region" evidence="5">
    <location>
        <begin position="44"/>
        <end position="113"/>
    </location>
</feature>
<gene>
    <name evidence="8" type="ORF">RHGRI_001545</name>
</gene>
<evidence type="ECO:0000256" key="4">
    <source>
        <dbReference type="PROSITE-ProRule" id="PRU01343"/>
    </source>
</evidence>
<evidence type="ECO:0000256" key="3">
    <source>
        <dbReference type="ARBA" id="ARBA00022833"/>
    </source>
</evidence>
<keyword evidence="1" id="KW-0479">Metal-binding</keyword>
<evidence type="ECO:0000256" key="6">
    <source>
        <dbReference type="SAM" id="Phobius"/>
    </source>
</evidence>
<sequence length="145" mass="17547">MNPGRRFPGCPKYPDLNHCSYFQWVDDPIFERGKVVILEQKDKIGKMEKQIKYMKEKAKSFEDKVKEYEKKAQEYKDKAKEFDNMTQVYEWKIKEMNRMERKKIKEVKTMERKFWMKLLVALLGLVGGCLFFNYWVKDEGIALPR</sequence>
<dbReference type="GO" id="GO:0008270">
    <property type="term" value="F:zinc ion binding"/>
    <property type="evidence" value="ECO:0007669"/>
    <property type="project" value="UniProtKB-KW"/>
</dbReference>
<evidence type="ECO:0000313" key="9">
    <source>
        <dbReference type="Proteomes" id="UP000823749"/>
    </source>
</evidence>
<keyword evidence="6" id="KW-0812">Transmembrane</keyword>
<name>A0AAV6LMQ5_9ERIC</name>
<reference evidence="8" key="1">
    <citation type="submission" date="2020-08" db="EMBL/GenBank/DDBJ databases">
        <title>Plant Genome Project.</title>
        <authorList>
            <person name="Zhang R.-G."/>
        </authorList>
    </citation>
    <scope>NUCLEOTIDE SEQUENCE</scope>
    <source>
        <strain evidence="8">WSP0</strain>
        <tissue evidence="8">Leaf</tissue>
    </source>
</reference>
<dbReference type="Proteomes" id="UP000823749">
    <property type="component" value="Chromosome 1"/>
</dbReference>
<keyword evidence="6" id="KW-1133">Transmembrane helix</keyword>
<feature type="domain" description="GRF-type" evidence="7">
    <location>
        <begin position="1"/>
        <end position="28"/>
    </location>
</feature>